<protein>
    <submittedName>
        <fullName evidence="1">Uncharacterized protein</fullName>
    </submittedName>
</protein>
<comment type="caution">
    <text evidence="1">The sequence shown here is derived from an EMBL/GenBank/DDBJ whole genome shotgun (WGS) entry which is preliminary data.</text>
</comment>
<accession>A0ABU0S7E3</accession>
<organism evidence="1 2">
    <name type="scientific">Phyllobacterium ifriqiyense</name>
    <dbReference type="NCBI Taxonomy" id="314238"/>
    <lineage>
        <taxon>Bacteria</taxon>
        <taxon>Pseudomonadati</taxon>
        <taxon>Pseudomonadota</taxon>
        <taxon>Alphaproteobacteria</taxon>
        <taxon>Hyphomicrobiales</taxon>
        <taxon>Phyllobacteriaceae</taxon>
        <taxon>Phyllobacterium</taxon>
    </lineage>
</organism>
<keyword evidence="2" id="KW-1185">Reference proteome</keyword>
<dbReference type="EMBL" id="JAUSZT010000002">
    <property type="protein sequence ID" value="MDQ0995633.1"/>
    <property type="molecule type" value="Genomic_DNA"/>
</dbReference>
<proteinExistence type="predicted"/>
<gene>
    <name evidence="1" type="ORF">QFZ34_000810</name>
</gene>
<dbReference type="Proteomes" id="UP001237780">
    <property type="component" value="Unassembled WGS sequence"/>
</dbReference>
<evidence type="ECO:0000313" key="2">
    <source>
        <dbReference type="Proteomes" id="UP001237780"/>
    </source>
</evidence>
<evidence type="ECO:0000313" key="1">
    <source>
        <dbReference type="EMBL" id="MDQ0995633.1"/>
    </source>
</evidence>
<reference evidence="1 2" key="1">
    <citation type="submission" date="2023-07" db="EMBL/GenBank/DDBJ databases">
        <title>Comparative genomics of wheat-associated soil bacteria to identify genetic determinants of phenazine resistance.</title>
        <authorList>
            <person name="Mouncey N."/>
        </authorList>
    </citation>
    <scope>NUCLEOTIDE SEQUENCE [LARGE SCALE GENOMIC DNA]</scope>
    <source>
        <strain evidence="1 2">W4I11</strain>
    </source>
</reference>
<name>A0ABU0S7E3_9HYPH</name>
<sequence length="43" mass="4757">MTLWAESPELTSSEPMTPYNTALSVLILTNQSQSMRRNNAAVC</sequence>